<evidence type="ECO:0000313" key="11">
    <source>
        <dbReference type="Proteomes" id="UP000198778"/>
    </source>
</evidence>
<dbReference type="Gene3D" id="2.30.130.10">
    <property type="entry name" value="PUA domain"/>
    <property type="match status" value="1"/>
</dbReference>
<keyword evidence="3 8" id="KW-0641">Proline biosynthesis</keyword>
<evidence type="ECO:0000256" key="2">
    <source>
        <dbReference type="ARBA" id="ARBA00022605"/>
    </source>
</evidence>
<comment type="catalytic activity">
    <reaction evidence="8">
        <text>L-glutamate + ATP = L-glutamyl 5-phosphate + ADP</text>
        <dbReference type="Rhea" id="RHEA:14877"/>
        <dbReference type="ChEBI" id="CHEBI:29985"/>
        <dbReference type="ChEBI" id="CHEBI:30616"/>
        <dbReference type="ChEBI" id="CHEBI:58274"/>
        <dbReference type="ChEBI" id="CHEBI:456216"/>
        <dbReference type="EC" id="2.7.2.11"/>
    </reaction>
</comment>
<keyword evidence="7 8" id="KW-0067">ATP-binding</keyword>
<accession>A0A1H0AIV9</accession>
<sequence length="360" mass="39116">MSKKRIVIKIGSSSLTSIDGTLSPLKLAKFCHAFAEFKKAGHDLIVVSSGSVAAGFKEMGYPSRPVTVRAKQAAAAVGQTLLMQQYRFQLTQYGLIPAQVLLTRHDFRDAEHYKNVSSSLSELLKRGIIPIINENDSTAVEELTFGDNDMLSALISGVMHADMLLLMTDIDGLYNKNPLLYPEAKKYKKITNIDEELFSQTDGTTTAVGTGGMRAKLKAAQAAQEMGASVYISTFRESESILKITEFSGEGTYIVPDTSRQMKTKKQWIAFHASSKGSIVLDKGASNAILNEGSSLLHVGVTDVSGEFSTGDVIDAYDEQGSLIGKGQAHLTAEKLRSVLKNESTASSIVIHRDQWVPMK</sequence>
<dbReference type="InterPro" id="IPR019797">
    <property type="entry name" value="Glutamate_5-kinase_CS"/>
</dbReference>
<keyword evidence="4 8" id="KW-0808">Transferase</keyword>
<dbReference type="InterPro" id="IPR011529">
    <property type="entry name" value="Glu_5kinase"/>
</dbReference>
<comment type="pathway">
    <text evidence="8">Amino-acid biosynthesis; L-proline biosynthesis; L-glutamate 5-semialdehyde from L-glutamate: step 1/2.</text>
</comment>
<evidence type="ECO:0000313" key="10">
    <source>
        <dbReference type="EMBL" id="SDN33429.1"/>
    </source>
</evidence>
<dbReference type="GO" id="GO:0003723">
    <property type="term" value="F:RNA binding"/>
    <property type="evidence" value="ECO:0007669"/>
    <property type="project" value="InterPro"/>
</dbReference>
<dbReference type="PANTHER" id="PTHR43654:SF1">
    <property type="entry name" value="ISOPENTENYL PHOSPHATE KINASE"/>
    <property type="match status" value="1"/>
</dbReference>
<evidence type="ECO:0000256" key="3">
    <source>
        <dbReference type="ARBA" id="ARBA00022650"/>
    </source>
</evidence>
<keyword evidence="5 8" id="KW-0547">Nucleotide-binding</keyword>
<proteinExistence type="inferred from homology"/>
<evidence type="ECO:0000256" key="6">
    <source>
        <dbReference type="ARBA" id="ARBA00022777"/>
    </source>
</evidence>
<evidence type="ECO:0000256" key="4">
    <source>
        <dbReference type="ARBA" id="ARBA00022679"/>
    </source>
</evidence>
<dbReference type="HAMAP" id="MF_00456">
    <property type="entry name" value="ProB"/>
    <property type="match status" value="1"/>
</dbReference>
<keyword evidence="11" id="KW-1185">Reference proteome</keyword>
<dbReference type="Gene3D" id="3.40.1160.10">
    <property type="entry name" value="Acetylglutamate kinase-like"/>
    <property type="match status" value="1"/>
</dbReference>
<dbReference type="UniPathway" id="UPA00098">
    <property type="reaction ID" value="UER00359"/>
</dbReference>
<dbReference type="STRING" id="745820.SAMN04488053_101506"/>
<evidence type="ECO:0000259" key="9">
    <source>
        <dbReference type="SMART" id="SM00359"/>
    </source>
</evidence>
<dbReference type="Pfam" id="PF01472">
    <property type="entry name" value="PUA"/>
    <property type="match status" value="1"/>
</dbReference>
<dbReference type="PIRSF" id="PIRSF000729">
    <property type="entry name" value="GK"/>
    <property type="match status" value="1"/>
</dbReference>
<feature type="domain" description="PUA" evidence="9">
    <location>
        <begin position="277"/>
        <end position="349"/>
    </location>
</feature>
<feature type="binding site" evidence="8">
    <location>
        <position position="9"/>
    </location>
    <ligand>
        <name>ATP</name>
        <dbReference type="ChEBI" id="CHEBI:30616"/>
    </ligand>
</feature>
<keyword evidence="6 8" id="KW-0418">Kinase</keyword>
<keyword evidence="1 8" id="KW-0963">Cytoplasm</keyword>
<dbReference type="Proteomes" id="UP000198778">
    <property type="component" value="Unassembled WGS sequence"/>
</dbReference>
<evidence type="ECO:0000256" key="1">
    <source>
        <dbReference type="ARBA" id="ARBA00022490"/>
    </source>
</evidence>
<evidence type="ECO:0000256" key="8">
    <source>
        <dbReference type="HAMAP-Rule" id="MF_00456"/>
    </source>
</evidence>
<dbReference type="Pfam" id="PF00696">
    <property type="entry name" value="AA_kinase"/>
    <property type="match status" value="1"/>
</dbReference>
<dbReference type="PANTHER" id="PTHR43654">
    <property type="entry name" value="GLUTAMATE 5-KINASE"/>
    <property type="match status" value="1"/>
</dbReference>
<dbReference type="InterPro" id="IPR015947">
    <property type="entry name" value="PUA-like_sf"/>
</dbReference>
<comment type="similarity">
    <text evidence="8">Belongs to the glutamate 5-kinase family.</text>
</comment>
<dbReference type="OrthoDB" id="9804434at2"/>
<evidence type="ECO:0000256" key="5">
    <source>
        <dbReference type="ARBA" id="ARBA00022741"/>
    </source>
</evidence>
<evidence type="ECO:0000256" key="7">
    <source>
        <dbReference type="ARBA" id="ARBA00022840"/>
    </source>
</evidence>
<dbReference type="EMBL" id="FNIL01000001">
    <property type="protein sequence ID" value="SDN33429.1"/>
    <property type="molecule type" value="Genomic_DNA"/>
</dbReference>
<reference evidence="11" key="1">
    <citation type="submission" date="2016-10" db="EMBL/GenBank/DDBJ databases">
        <authorList>
            <person name="Varghese N."/>
            <person name="Submissions S."/>
        </authorList>
    </citation>
    <scope>NUCLEOTIDE SEQUENCE [LARGE SCALE GENOMIC DNA]</scope>
    <source>
        <strain evidence="11">CGMCC 1.10369</strain>
    </source>
</reference>
<dbReference type="GO" id="GO:0005829">
    <property type="term" value="C:cytosol"/>
    <property type="evidence" value="ECO:0007669"/>
    <property type="project" value="TreeGrafter"/>
</dbReference>
<dbReference type="SUPFAM" id="SSF53633">
    <property type="entry name" value="Carbamate kinase-like"/>
    <property type="match status" value="1"/>
</dbReference>
<dbReference type="PROSITE" id="PS50890">
    <property type="entry name" value="PUA"/>
    <property type="match status" value="1"/>
</dbReference>
<dbReference type="NCBIfam" id="TIGR01027">
    <property type="entry name" value="proB"/>
    <property type="match status" value="1"/>
</dbReference>
<dbReference type="CDD" id="cd04242">
    <property type="entry name" value="AAK_G5K_ProB"/>
    <property type="match status" value="1"/>
</dbReference>
<dbReference type="InterPro" id="IPR001057">
    <property type="entry name" value="Glu/AcGlu_kinase"/>
</dbReference>
<organism evidence="10 11">
    <name type="scientific">Alkalicoccus daliensis</name>
    <dbReference type="NCBI Taxonomy" id="745820"/>
    <lineage>
        <taxon>Bacteria</taxon>
        <taxon>Bacillati</taxon>
        <taxon>Bacillota</taxon>
        <taxon>Bacilli</taxon>
        <taxon>Bacillales</taxon>
        <taxon>Bacillaceae</taxon>
        <taxon>Alkalicoccus</taxon>
    </lineage>
</organism>
<dbReference type="SMART" id="SM00359">
    <property type="entry name" value="PUA"/>
    <property type="match status" value="1"/>
</dbReference>
<dbReference type="GO" id="GO:0005524">
    <property type="term" value="F:ATP binding"/>
    <property type="evidence" value="ECO:0007669"/>
    <property type="project" value="UniProtKB-KW"/>
</dbReference>
<gene>
    <name evidence="8" type="primary">proB</name>
    <name evidence="10" type="ORF">SAMN04488053_101506</name>
</gene>
<comment type="subcellular location">
    <subcellularLocation>
        <location evidence="8">Cytoplasm</location>
    </subcellularLocation>
</comment>
<comment type="caution">
    <text evidence="8">Lacks conserved residue(s) required for the propagation of feature annotation.</text>
</comment>
<keyword evidence="2 8" id="KW-0028">Amino-acid biosynthesis</keyword>
<dbReference type="GO" id="GO:0004349">
    <property type="term" value="F:glutamate 5-kinase activity"/>
    <property type="evidence" value="ECO:0007669"/>
    <property type="project" value="UniProtKB-UniRule"/>
</dbReference>
<dbReference type="InterPro" id="IPR002478">
    <property type="entry name" value="PUA"/>
</dbReference>
<dbReference type="AlphaFoldDB" id="A0A1H0AIV9"/>
<feature type="binding site" evidence="8">
    <location>
        <position position="136"/>
    </location>
    <ligand>
        <name>substrate</name>
    </ligand>
</feature>
<dbReference type="PROSITE" id="PS00902">
    <property type="entry name" value="GLUTAMATE_5_KINASE"/>
    <property type="match status" value="1"/>
</dbReference>
<dbReference type="InterPro" id="IPR041739">
    <property type="entry name" value="G5K_ProB"/>
</dbReference>
<comment type="function">
    <text evidence="8">Catalyzes the transfer of a phosphate group to glutamate to form L-glutamate 5-phosphate.</text>
</comment>
<protein>
    <recommendedName>
        <fullName evidence="8">Glutamate 5-kinase</fullName>
        <ecNumber evidence="8">2.7.2.11</ecNumber>
    </recommendedName>
    <alternativeName>
        <fullName evidence="8">Gamma-glutamyl kinase</fullName>
        <shortName evidence="8">GK</shortName>
    </alternativeName>
</protein>
<feature type="binding site" evidence="8">
    <location>
        <position position="49"/>
    </location>
    <ligand>
        <name>substrate</name>
    </ligand>
</feature>
<dbReference type="CDD" id="cd21157">
    <property type="entry name" value="PUA_G5K"/>
    <property type="match status" value="1"/>
</dbReference>
<name>A0A1H0AIV9_9BACI</name>
<dbReference type="SUPFAM" id="SSF88697">
    <property type="entry name" value="PUA domain-like"/>
    <property type="match status" value="1"/>
</dbReference>
<dbReference type="RefSeq" id="WP_090840257.1">
    <property type="nucleotide sequence ID" value="NZ_FNIL01000001.1"/>
</dbReference>
<dbReference type="PRINTS" id="PR00474">
    <property type="entry name" value="GLU5KINASE"/>
</dbReference>
<dbReference type="GO" id="GO:0055129">
    <property type="term" value="P:L-proline biosynthetic process"/>
    <property type="evidence" value="ECO:0007669"/>
    <property type="project" value="UniProtKB-UniRule"/>
</dbReference>
<feature type="binding site" evidence="8">
    <location>
        <position position="148"/>
    </location>
    <ligand>
        <name>substrate</name>
    </ligand>
</feature>
<dbReference type="InterPro" id="IPR036974">
    <property type="entry name" value="PUA_sf"/>
</dbReference>
<dbReference type="EC" id="2.7.2.11" evidence="8"/>
<dbReference type="InterPro" id="IPR036393">
    <property type="entry name" value="AceGlu_kinase-like_sf"/>
</dbReference>
<dbReference type="InterPro" id="IPR001048">
    <property type="entry name" value="Asp/Glu/Uridylate_kinase"/>
</dbReference>
<dbReference type="FunFam" id="3.40.1160.10:FF:000018">
    <property type="entry name" value="Glutamate 5-kinase"/>
    <property type="match status" value="1"/>
</dbReference>
<feature type="binding site" evidence="8">
    <location>
        <begin position="168"/>
        <end position="169"/>
    </location>
    <ligand>
        <name>ATP</name>
        <dbReference type="ChEBI" id="CHEBI:30616"/>
    </ligand>
</feature>
<dbReference type="InterPro" id="IPR005715">
    <property type="entry name" value="Glu_5kinase/COase_Synthase"/>
</dbReference>